<protein>
    <recommendedName>
        <fullName evidence="4">HTH gntR-type domain-containing protein</fullName>
    </recommendedName>
</protein>
<dbReference type="InterPro" id="IPR036390">
    <property type="entry name" value="WH_DNA-bd_sf"/>
</dbReference>
<dbReference type="SMART" id="SM00866">
    <property type="entry name" value="UTRA"/>
    <property type="match status" value="1"/>
</dbReference>
<dbReference type="Gene3D" id="1.10.10.10">
    <property type="entry name" value="Winged helix-like DNA-binding domain superfamily/Winged helix DNA-binding domain"/>
    <property type="match status" value="1"/>
</dbReference>
<dbReference type="GO" id="GO:0045892">
    <property type="term" value="P:negative regulation of DNA-templated transcription"/>
    <property type="evidence" value="ECO:0007669"/>
    <property type="project" value="TreeGrafter"/>
</dbReference>
<dbReference type="RefSeq" id="WP_111357974.1">
    <property type="nucleotide sequence ID" value="NZ_NHSK01000215.1"/>
</dbReference>
<dbReference type="PRINTS" id="PR00035">
    <property type="entry name" value="HTHGNTR"/>
</dbReference>
<dbReference type="Pfam" id="PF00392">
    <property type="entry name" value="GntR"/>
    <property type="match status" value="1"/>
</dbReference>
<dbReference type="SUPFAM" id="SSF64288">
    <property type="entry name" value="Chorismate lyase-like"/>
    <property type="match status" value="1"/>
</dbReference>
<dbReference type="PANTHER" id="PTHR44846">
    <property type="entry name" value="MANNOSYL-D-GLYCERATE TRANSPORT/METABOLISM SYSTEM REPRESSOR MNGR-RELATED"/>
    <property type="match status" value="1"/>
</dbReference>
<dbReference type="Pfam" id="PF07702">
    <property type="entry name" value="UTRA"/>
    <property type="match status" value="1"/>
</dbReference>
<dbReference type="GO" id="GO:0003700">
    <property type="term" value="F:DNA-binding transcription factor activity"/>
    <property type="evidence" value="ECO:0007669"/>
    <property type="project" value="InterPro"/>
</dbReference>
<keyword evidence="6" id="KW-1185">Reference proteome</keyword>
<dbReference type="InterPro" id="IPR000524">
    <property type="entry name" value="Tscrpt_reg_HTH_GntR"/>
</dbReference>
<comment type="caution">
    <text evidence="5">The sequence shown here is derived from an EMBL/GenBank/DDBJ whole genome shotgun (WGS) entry which is preliminary data.</text>
</comment>
<dbReference type="PROSITE" id="PS50949">
    <property type="entry name" value="HTH_GNTR"/>
    <property type="match status" value="1"/>
</dbReference>
<sequence>MHAASDAVGSDQRLPIYQRLKDALAERIQDGAWKPGEAIPAESDLASEFGVALGTMRKAIEGLVQQGLLERQQGRGTFVRRADLGNTLFRFFRHTGKGGKPVVPTQKLVGRRTAAAGREAARALGLTADDPVLWLKRLRLVDGEPLVVDEIALPLPRFQALATLPAEKFDGLLYPLYEREIGITVARATDRIAFSRATATVAKALGIAAGDPVVVIDRTAFGLDGAPLEWRRSHGPADRFSYDVEIR</sequence>
<evidence type="ECO:0000259" key="4">
    <source>
        <dbReference type="PROSITE" id="PS50949"/>
    </source>
</evidence>
<name>A0A327KQY6_9BRAD</name>
<dbReference type="Proteomes" id="UP000248863">
    <property type="component" value="Unassembled WGS sequence"/>
</dbReference>
<evidence type="ECO:0000256" key="1">
    <source>
        <dbReference type="ARBA" id="ARBA00023015"/>
    </source>
</evidence>
<keyword evidence="1" id="KW-0805">Transcription regulation</keyword>
<dbReference type="AlphaFoldDB" id="A0A327KQY6"/>
<dbReference type="GO" id="GO:0003677">
    <property type="term" value="F:DNA binding"/>
    <property type="evidence" value="ECO:0007669"/>
    <property type="project" value="UniProtKB-KW"/>
</dbReference>
<evidence type="ECO:0000313" key="5">
    <source>
        <dbReference type="EMBL" id="RAI37748.1"/>
    </source>
</evidence>
<dbReference type="PANTHER" id="PTHR44846:SF1">
    <property type="entry name" value="MANNOSYL-D-GLYCERATE TRANSPORT_METABOLISM SYSTEM REPRESSOR MNGR-RELATED"/>
    <property type="match status" value="1"/>
</dbReference>
<organism evidence="5 6">
    <name type="scientific">Rhodoplanes elegans</name>
    <dbReference type="NCBI Taxonomy" id="29408"/>
    <lineage>
        <taxon>Bacteria</taxon>
        <taxon>Pseudomonadati</taxon>
        <taxon>Pseudomonadota</taxon>
        <taxon>Alphaproteobacteria</taxon>
        <taxon>Hyphomicrobiales</taxon>
        <taxon>Nitrobacteraceae</taxon>
        <taxon>Rhodoplanes</taxon>
    </lineage>
</organism>
<keyword evidence="2" id="KW-0238">DNA-binding</keyword>
<dbReference type="FunFam" id="1.10.10.10:FF:000079">
    <property type="entry name" value="GntR family transcriptional regulator"/>
    <property type="match status" value="1"/>
</dbReference>
<dbReference type="InterPro" id="IPR036388">
    <property type="entry name" value="WH-like_DNA-bd_sf"/>
</dbReference>
<evidence type="ECO:0000313" key="6">
    <source>
        <dbReference type="Proteomes" id="UP000248863"/>
    </source>
</evidence>
<feature type="domain" description="HTH gntR-type" evidence="4">
    <location>
        <begin position="14"/>
        <end position="82"/>
    </location>
</feature>
<accession>A0A327KQY6</accession>
<dbReference type="InterPro" id="IPR011663">
    <property type="entry name" value="UTRA"/>
</dbReference>
<dbReference type="InterPro" id="IPR028978">
    <property type="entry name" value="Chorismate_lyase_/UTRA_dom_sf"/>
</dbReference>
<dbReference type="SUPFAM" id="SSF46785">
    <property type="entry name" value="Winged helix' DNA-binding domain"/>
    <property type="match status" value="1"/>
</dbReference>
<dbReference type="EMBL" id="NPEU01000165">
    <property type="protein sequence ID" value="RAI37748.1"/>
    <property type="molecule type" value="Genomic_DNA"/>
</dbReference>
<dbReference type="SMART" id="SM00345">
    <property type="entry name" value="HTH_GNTR"/>
    <property type="match status" value="1"/>
</dbReference>
<reference evidence="5 6" key="1">
    <citation type="submission" date="2017-07" db="EMBL/GenBank/DDBJ databases">
        <title>Draft Genome Sequences of Select Purple Nonsulfur Bacteria.</title>
        <authorList>
            <person name="Lasarre B."/>
            <person name="Mckinlay J.B."/>
        </authorList>
    </citation>
    <scope>NUCLEOTIDE SEQUENCE [LARGE SCALE GENOMIC DNA]</scope>
    <source>
        <strain evidence="5 6">DSM 11907</strain>
    </source>
</reference>
<proteinExistence type="predicted"/>
<dbReference type="Gene3D" id="3.40.1410.10">
    <property type="entry name" value="Chorismate lyase-like"/>
    <property type="match status" value="1"/>
</dbReference>
<evidence type="ECO:0000256" key="3">
    <source>
        <dbReference type="ARBA" id="ARBA00023163"/>
    </source>
</evidence>
<keyword evidence="3" id="KW-0804">Transcription</keyword>
<dbReference type="InterPro" id="IPR050679">
    <property type="entry name" value="Bact_HTH_transcr_reg"/>
</dbReference>
<gene>
    <name evidence="5" type="ORF">CH338_15095</name>
</gene>
<dbReference type="CDD" id="cd07377">
    <property type="entry name" value="WHTH_GntR"/>
    <property type="match status" value="1"/>
</dbReference>
<evidence type="ECO:0000256" key="2">
    <source>
        <dbReference type="ARBA" id="ARBA00023125"/>
    </source>
</evidence>
<dbReference type="OrthoDB" id="7173258at2"/>